<dbReference type="SUPFAM" id="SSF53098">
    <property type="entry name" value="Ribonuclease H-like"/>
    <property type="match status" value="1"/>
</dbReference>
<evidence type="ECO:0000256" key="4">
    <source>
        <dbReference type="ARBA" id="ARBA00023172"/>
    </source>
</evidence>
<dbReference type="InterPro" id="IPR032874">
    <property type="entry name" value="DDE_dom"/>
</dbReference>
<feature type="domain" description="DDE" evidence="5">
    <location>
        <begin position="78"/>
        <end position="208"/>
    </location>
</feature>
<reference evidence="7" key="1">
    <citation type="submission" date="2015-09" db="EMBL/GenBank/DDBJ databases">
        <authorList>
            <person name="Rodrigo-Torres L."/>
            <person name="Arahal D.R."/>
        </authorList>
    </citation>
    <scope>NUCLEOTIDE SEQUENCE [LARGE SCALE GENOMIC DNA]</scope>
    <source>
        <strain evidence="7">CECT 4293</strain>
    </source>
</reference>
<dbReference type="EMBL" id="CYPS01000003">
    <property type="protein sequence ID" value="CUH41188.1"/>
    <property type="molecule type" value="Genomic_DNA"/>
</dbReference>
<dbReference type="PANTHER" id="PTHR35528">
    <property type="entry name" value="BLL1675 PROTEIN"/>
    <property type="match status" value="1"/>
</dbReference>
<dbReference type="Proteomes" id="UP000050786">
    <property type="component" value="Unassembled WGS sequence"/>
</dbReference>
<accession>A0A0N7LN19</accession>
<keyword evidence="4" id="KW-0233">DNA recombination</keyword>
<dbReference type="Pfam" id="PF13610">
    <property type="entry name" value="DDE_Tnp_IS240"/>
    <property type="match status" value="1"/>
</dbReference>
<gene>
    <name evidence="6" type="ORF">RUM4293_00053</name>
</gene>
<proteinExistence type="predicted"/>
<evidence type="ECO:0000313" key="7">
    <source>
        <dbReference type="Proteomes" id="UP000050786"/>
    </source>
</evidence>
<dbReference type="RefSeq" id="WP_058271344.1">
    <property type="nucleotide sequence ID" value="NZ_CYPS01000003.1"/>
</dbReference>
<dbReference type="PANTHER" id="PTHR35528:SF3">
    <property type="entry name" value="BLL1675 PROTEIN"/>
    <property type="match status" value="1"/>
</dbReference>
<keyword evidence="3" id="KW-0238">DNA-binding</keyword>
<organism evidence="6 7">
    <name type="scientific">Ruegeria atlantica</name>
    <dbReference type="NCBI Taxonomy" id="81569"/>
    <lineage>
        <taxon>Bacteria</taxon>
        <taxon>Pseudomonadati</taxon>
        <taxon>Pseudomonadota</taxon>
        <taxon>Alphaproteobacteria</taxon>
        <taxon>Rhodobacterales</taxon>
        <taxon>Roseobacteraceae</taxon>
        <taxon>Ruegeria</taxon>
    </lineage>
</organism>
<dbReference type="NCBIfam" id="NF033587">
    <property type="entry name" value="transpos_IS6"/>
    <property type="match status" value="1"/>
</dbReference>
<comment type="function">
    <text evidence="1">Involved in the transposition of the insertion sequence.</text>
</comment>
<evidence type="ECO:0000256" key="1">
    <source>
        <dbReference type="ARBA" id="ARBA00002286"/>
    </source>
</evidence>
<dbReference type="Gene3D" id="3.30.420.10">
    <property type="entry name" value="Ribonuclease H-like superfamily/Ribonuclease H"/>
    <property type="match status" value="1"/>
</dbReference>
<dbReference type="InterPro" id="IPR012337">
    <property type="entry name" value="RNaseH-like_sf"/>
</dbReference>
<name>A0A0N7LN19_9RHOB</name>
<dbReference type="GO" id="GO:0032196">
    <property type="term" value="P:transposition"/>
    <property type="evidence" value="ECO:0007669"/>
    <property type="project" value="UniProtKB-KW"/>
</dbReference>
<dbReference type="InterPro" id="IPR047930">
    <property type="entry name" value="Transpos_IS6"/>
</dbReference>
<dbReference type="InterPro" id="IPR052183">
    <property type="entry name" value="IS_Transposase"/>
</dbReference>
<protein>
    <submittedName>
        <fullName evidence="6">Transposase IS66 family protein</fullName>
    </submittedName>
</protein>
<evidence type="ECO:0000256" key="2">
    <source>
        <dbReference type="ARBA" id="ARBA00022578"/>
    </source>
</evidence>
<keyword evidence="2" id="KW-0815">Transposition</keyword>
<sequence>MINRSPFRYFKTSPEIIRLAVMMYVRFPLSLRNVEDLLHERGIEISHETVRFWWNRFGPMFASEIRKNRASRMRAYSNWQWHLDEVFVKVNGKRHYLWRAVDYEGEALEAVVTKRRNKAAALKLLKKLMKRHGCAEEIVIDRFASYKAALRDLGALEKQQTGRWLNNRVENSHLPFRRRERAMQRFRRMRILQKFASVHSSVYNHFNQERSLASRDTFKLTRTAALAECRELGAG</sequence>
<evidence type="ECO:0000313" key="6">
    <source>
        <dbReference type="EMBL" id="CUH41188.1"/>
    </source>
</evidence>
<dbReference type="InterPro" id="IPR036397">
    <property type="entry name" value="RNaseH_sf"/>
</dbReference>
<evidence type="ECO:0000259" key="5">
    <source>
        <dbReference type="Pfam" id="PF13610"/>
    </source>
</evidence>
<evidence type="ECO:0000256" key="3">
    <source>
        <dbReference type="ARBA" id="ARBA00023125"/>
    </source>
</evidence>
<dbReference type="GO" id="GO:0006310">
    <property type="term" value="P:DNA recombination"/>
    <property type="evidence" value="ECO:0007669"/>
    <property type="project" value="UniProtKB-KW"/>
</dbReference>
<keyword evidence="7" id="KW-1185">Reference proteome</keyword>
<dbReference type="AlphaFoldDB" id="A0A0N7LN19"/>
<dbReference type="GO" id="GO:0003677">
    <property type="term" value="F:DNA binding"/>
    <property type="evidence" value="ECO:0007669"/>
    <property type="project" value="UniProtKB-KW"/>
</dbReference>